<keyword evidence="1" id="KW-0472">Membrane</keyword>
<accession>A0ABW5QZJ3</accession>
<sequence length="178" mass="20189">MNDIPANPDAKPLIPGAGAVRPRSPQSVIPFEAVNSNWRNLAFWIRTTAVVSLLFGGFQLFVGLINFGWGTFAGMTEIALAVIMFVLAGQAHKMSLQPQDLNELNRFAKQLIVYFRLQSLFIVLFAIAMILLVVTILQFLTDWDWLIHLIKQGKKLDRLIVQAEKWYAILSGWISKWF</sequence>
<reference evidence="3" key="1">
    <citation type="journal article" date="2019" name="Int. J. Syst. Evol. Microbiol.">
        <title>The Global Catalogue of Microorganisms (GCM) 10K type strain sequencing project: providing services to taxonomists for standard genome sequencing and annotation.</title>
        <authorList>
            <consortium name="The Broad Institute Genomics Platform"/>
            <consortium name="The Broad Institute Genome Sequencing Center for Infectious Disease"/>
            <person name="Wu L."/>
            <person name="Ma J."/>
        </authorList>
    </citation>
    <scope>NUCLEOTIDE SEQUENCE [LARGE SCALE GENOMIC DNA]</scope>
    <source>
        <strain evidence="3">TISTR 1827</strain>
    </source>
</reference>
<proteinExistence type="predicted"/>
<gene>
    <name evidence="2" type="ORF">ACFSW5_16425</name>
</gene>
<evidence type="ECO:0000313" key="3">
    <source>
        <dbReference type="Proteomes" id="UP001597493"/>
    </source>
</evidence>
<feature type="transmembrane region" description="Helical" evidence="1">
    <location>
        <begin position="119"/>
        <end position="140"/>
    </location>
</feature>
<organism evidence="2 3">
    <name type="scientific">Paenibacillus thailandensis</name>
    <dbReference type="NCBI Taxonomy" id="393250"/>
    <lineage>
        <taxon>Bacteria</taxon>
        <taxon>Bacillati</taxon>
        <taxon>Bacillota</taxon>
        <taxon>Bacilli</taxon>
        <taxon>Bacillales</taxon>
        <taxon>Paenibacillaceae</taxon>
        <taxon>Paenibacillus</taxon>
    </lineage>
</organism>
<keyword evidence="1" id="KW-1133">Transmembrane helix</keyword>
<dbReference type="EMBL" id="JBHUMY010000018">
    <property type="protein sequence ID" value="MFD2661842.1"/>
    <property type="molecule type" value="Genomic_DNA"/>
</dbReference>
<name>A0ABW5QZJ3_9BACL</name>
<comment type="caution">
    <text evidence="2">The sequence shown here is derived from an EMBL/GenBank/DDBJ whole genome shotgun (WGS) entry which is preliminary data.</text>
</comment>
<evidence type="ECO:0008006" key="4">
    <source>
        <dbReference type="Google" id="ProtNLM"/>
    </source>
</evidence>
<dbReference type="Proteomes" id="UP001597493">
    <property type="component" value="Unassembled WGS sequence"/>
</dbReference>
<keyword evidence="3" id="KW-1185">Reference proteome</keyword>
<evidence type="ECO:0000256" key="1">
    <source>
        <dbReference type="SAM" id="Phobius"/>
    </source>
</evidence>
<keyword evidence="1" id="KW-0812">Transmembrane</keyword>
<protein>
    <recommendedName>
        <fullName evidence="4">DUF202 domain-containing protein</fullName>
    </recommendedName>
</protein>
<evidence type="ECO:0000313" key="2">
    <source>
        <dbReference type="EMBL" id="MFD2661842.1"/>
    </source>
</evidence>
<dbReference type="RefSeq" id="WP_379275272.1">
    <property type="nucleotide sequence ID" value="NZ_JBHUGT010000023.1"/>
</dbReference>
<feature type="transmembrane region" description="Helical" evidence="1">
    <location>
        <begin position="67"/>
        <end position="88"/>
    </location>
</feature>
<feature type="transmembrane region" description="Helical" evidence="1">
    <location>
        <begin position="41"/>
        <end position="61"/>
    </location>
</feature>